<evidence type="ECO:0000313" key="4">
    <source>
        <dbReference type="Proteomes" id="UP000271974"/>
    </source>
</evidence>
<dbReference type="PANTHER" id="PTHR12358">
    <property type="entry name" value="SPHINGOSINE KINASE"/>
    <property type="match status" value="1"/>
</dbReference>
<accession>A0A3S1BCR7</accession>
<dbReference type="SUPFAM" id="SSF111331">
    <property type="entry name" value="NAD kinase/diacylglycerol kinase-like"/>
    <property type="match status" value="1"/>
</dbReference>
<protein>
    <recommendedName>
        <fullName evidence="2">DAGKc domain-containing protein</fullName>
    </recommendedName>
</protein>
<dbReference type="GO" id="GO:0006665">
    <property type="term" value="P:sphingolipid metabolic process"/>
    <property type="evidence" value="ECO:0007669"/>
    <property type="project" value="TreeGrafter"/>
</dbReference>
<dbReference type="Gene3D" id="3.40.50.10330">
    <property type="entry name" value="Probable inorganic polyphosphate/atp-NAD kinase, domain 1"/>
    <property type="match status" value="1"/>
</dbReference>
<dbReference type="GO" id="GO:0016020">
    <property type="term" value="C:membrane"/>
    <property type="evidence" value="ECO:0007669"/>
    <property type="project" value="GOC"/>
</dbReference>
<feature type="region of interest" description="Disordered" evidence="1">
    <location>
        <begin position="48"/>
        <end position="80"/>
    </location>
</feature>
<dbReference type="EMBL" id="RQTK01000389">
    <property type="protein sequence ID" value="RUS80482.1"/>
    <property type="molecule type" value="Genomic_DNA"/>
</dbReference>
<name>A0A3S1BCR7_ELYCH</name>
<dbReference type="STRING" id="188477.A0A3S1BCR7"/>
<dbReference type="Proteomes" id="UP000271974">
    <property type="component" value="Unassembled WGS sequence"/>
</dbReference>
<feature type="region of interest" description="Disordered" evidence="1">
    <location>
        <begin position="424"/>
        <end position="447"/>
    </location>
</feature>
<dbReference type="Pfam" id="PF00781">
    <property type="entry name" value="DAGK_cat"/>
    <property type="match status" value="1"/>
</dbReference>
<reference evidence="3 4" key="1">
    <citation type="submission" date="2019-01" db="EMBL/GenBank/DDBJ databases">
        <title>A draft genome assembly of the solar-powered sea slug Elysia chlorotica.</title>
        <authorList>
            <person name="Cai H."/>
            <person name="Li Q."/>
            <person name="Fang X."/>
            <person name="Li J."/>
            <person name="Curtis N.E."/>
            <person name="Altenburger A."/>
            <person name="Shibata T."/>
            <person name="Feng M."/>
            <person name="Maeda T."/>
            <person name="Schwartz J.A."/>
            <person name="Shigenobu S."/>
            <person name="Lundholm N."/>
            <person name="Nishiyama T."/>
            <person name="Yang H."/>
            <person name="Hasebe M."/>
            <person name="Li S."/>
            <person name="Pierce S.K."/>
            <person name="Wang J."/>
        </authorList>
    </citation>
    <scope>NUCLEOTIDE SEQUENCE [LARGE SCALE GENOMIC DNA]</scope>
    <source>
        <strain evidence="3">EC2010</strain>
        <tissue evidence="3">Whole organism of an adult</tissue>
    </source>
</reference>
<dbReference type="SMART" id="SM00046">
    <property type="entry name" value="DAGKc"/>
    <property type="match status" value="1"/>
</dbReference>
<evidence type="ECO:0000259" key="2">
    <source>
        <dbReference type="PROSITE" id="PS50146"/>
    </source>
</evidence>
<dbReference type="AlphaFoldDB" id="A0A3S1BCR7"/>
<sequence>MKGSMVKRGRQCDVTVTKTHLRCTLKTNLGPNTFLDIPLSDILAVQTPSRDSSNIPSPTASSTTSASTSAPTASSSSCEDNNNQSVVVHYAGRRKDSHNLTWEKLLLSGDSALCSELSTVCNCTITGPGVKGRHLLVLINPFSGRKSAGRLFHKKVAPLLRACGLSFTAHETRGPGDAAVICQDLDFSTIDGVLTVGGDGFYSEVLTALMSRQQQLSGLSPDDPDVGVAPLPVPVGLIPGGTGNYVAMYLHGTKDPVTAAIRVVMGKTTTSNVVGVYQGGKLHRCAGLICCFGLLGDIMHECERFRWMGSFRYKVIPLRAILGRRPIPGRVDYLHAPSGEWREASGTFYNLDLNVVDLVDNGARLVPTFGAESNILHLTSDCSLGDHIKGLKKVEDWATGAFSFPFIQSEPVLRLRVTLDPGTGTAQAAAGEARTQPESSRPTDRPLDGATYYINCDGEALAITRTQFELRIYPSLVRLFGESPPQ</sequence>
<organism evidence="3 4">
    <name type="scientific">Elysia chlorotica</name>
    <name type="common">Eastern emerald elysia</name>
    <name type="synonym">Sea slug</name>
    <dbReference type="NCBI Taxonomy" id="188477"/>
    <lineage>
        <taxon>Eukaryota</taxon>
        <taxon>Metazoa</taxon>
        <taxon>Spiralia</taxon>
        <taxon>Lophotrochozoa</taxon>
        <taxon>Mollusca</taxon>
        <taxon>Gastropoda</taxon>
        <taxon>Heterobranchia</taxon>
        <taxon>Euthyneura</taxon>
        <taxon>Panpulmonata</taxon>
        <taxon>Sacoglossa</taxon>
        <taxon>Placobranchoidea</taxon>
        <taxon>Plakobranchidae</taxon>
        <taxon>Elysia</taxon>
    </lineage>
</organism>
<dbReference type="InterPro" id="IPR017438">
    <property type="entry name" value="ATP-NAD_kinase_N"/>
</dbReference>
<dbReference type="InterPro" id="IPR016064">
    <property type="entry name" value="NAD/diacylglycerol_kinase_sf"/>
</dbReference>
<comment type="caution">
    <text evidence="3">The sequence shown here is derived from an EMBL/GenBank/DDBJ whole genome shotgun (WGS) entry which is preliminary data.</text>
</comment>
<proteinExistence type="predicted"/>
<feature type="compositionally biased region" description="Low complexity" evidence="1">
    <location>
        <begin position="424"/>
        <end position="434"/>
    </location>
</feature>
<dbReference type="PANTHER" id="PTHR12358:SF54">
    <property type="entry name" value="SPHINGOSINE KINASE RELATED PROTEIN"/>
    <property type="match status" value="1"/>
</dbReference>
<dbReference type="InterPro" id="IPR050187">
    <property type="entry name" value="Lipid_Phosphate_FormReg"/>
</dbReference>
<evidence type="ECO:0000256" key="1">
    <source>
        <dbReference type="SAM" id="MobiDB-lite"/>
    </source>
</evidence>
<keyword evidence="4" id="KW-1185">Reference proteome</keyword>
<dbReference type="Gene3D" id="2.60.200.40">
    <property type="match status" value="1"/>
</dbReference>
<dbReference type="InterPro" id="IPR001206">
    <property type="entry name" value="Diacylglycerol_kinase_cat_dom"/>
</dbReference>
<dbReference type="PROSITE" id="PS50146">
    <property type="entry name" value="DAGK"/>
    <property type="match status" value="1"/>
</dbReference>
<evidence type="ECO:0000313" key="3">
    <source>
        <dbReference type="EMBL" id="RUS80482.1"/>
    </source>
</evidence>
<feature type="domain" description="DAGKc" evidence="2">
    <location>
        <begin position="130"/>
        <end position="280"/>
    </location>
</feature>
<feature type="compositionally biased region" description="Low complexity" evidence="1">
    <location>
        <begin position="56"/>
        <end position="77"/>
    </location>
</feature>
<dbReference type="OrthoDB" id="530923at2759"/>
<gene>
    <name evidence="3" type="ORF">EGW08_011760</name>
</gene>
<dbReference type="GO" id="GO:0001727">
    <property type="term" value="F:lipid kinase activity"/>
    <property type="evidence" value="ECO:0007669"/>
    <property type="project" value="TreeGrafter"/>
</dbReference>